<feature type="transmembrane region" description="Helical" evidence="11">
    <location>
        <begin position="243"/>
        <end position="262"/>
    </location>
</feature>
<evidence type="ECO:0000256" key="9">
    <source>
        <dbReference type="ARBA" id="ARBA00023228"/>
    </source>
</evidence>
<dbReference type="AlphaFoldDB" id="A0A9P7Y7P2"/>
<dbReference type="InterPro" id="IPR006603">
    <property type="entry name" value="PQ-loop_rpt"/>
</dbReference>
<dbReference type="GO" id="GO:0000324">
    <property type="term" value="C:fungal-type vacuole"/>
    <property type="evidence" value="ECO:0007669"/>
    <property type="project" value="TreeGrafter"/>
</dbReference>
<name>A0A9P7Y7P2_9HELO</name>
<evidence type="ECO:0000256" key="2">
    <source>
        <dbReference type="ARBA" id="ARBA00006855"/>
    </source>
</evidence>
<feature type="transmembrane region" description="Helical" evidence="11">
    <location>
        <begin position="134"/>
        <end position="153"/>
    </location>
</feature>
<dbReference type="GO" id="GO:0015184">
    <property type="term" value="F:L-cystine transmembrane transporter activity"/>
    <property type="evidence" value="ECO:0007669"/>
    <property type="project" value="TreeGrafter"/>
</dbReference>
<dbReference type="NCBIfam" id="TIGR00951">
    <property type="entry name" value="2A43"/>
    <property type="match status" value="1"/>
</dbReference>
<dbReference type="Proteomes" id="UP000824998">
    <property type="component" value="Unassembled WGS sequence"/>
</dbReference>
<feature type="transmembrane region" description="Helical" evidence="11">
    <location>
        <begin position="204"/>
        <end position="223"/>
    </location>
</feature>
<feature type="transmembrane region" description="Helical" evidence="11">
    <location>
        <begin position="92"/>
        <end position="113"/>
    </location>
</feature>
<feature type="transmembrane region" description="Helical" evidence="11">
    <location>
        <begin position="53"/>
        <end position="72"/>
    </location>
</feature>
<dbReference type="OrthoDB" id="75720at2759"/>
<dbReference type="GO" id="GO:0015293">
    <property type="term" value="F:symporter activity"/>
    <property type="evidence" value="ECO:0007669"/>
    <property type="project" value="UniProtKB-KW"/>
</dbReference>
<gene>
    <name evidence="12" type="ORF">BJ875DRAFT_412195</name>
</gene>
<evidence type="ECO:0000256" key="1">
    <source>
        <dbReference type="ARBA" id="ARBA00004155"/>
    </source>
</evidence>
<evidence type="ECO:0000256" key="7">
    <source>
        <dbReference type="ARBA" id="ARBA00022989"/>
    </source>
</evidence>
<evidence type="ECO:0000313" key="12">
    <source>
        <dbReference type="EMBL" id="KAG9228664.1"/>
    </source>
</evidence>
<keyword evidence="4 11" id="KW-0812">Transmembrane</keyword>
<reference evidence="12" key="1">
    <citation type="journal article" date="2021" name="IMA Fungus">
        <title>Genomic characterization of three marine fungi, including Emericellopsis atlantica sp. nov. with signatures of a generalist lifestyle and marine biomass degradation.</title>
        <authorList>
            <person name="Hagestad O.C."/>
            <person name="Hou L."/>
            <person name="Andersen J.H."/>
            <person name="Hansen E.H."/>
            <person name="Altermark B."/>
            <person name="Li C."/>
            <person name="Kuhnert E."/>
            <person name="Cox R.J."/>
            <person name="Crous P.W."/>
            <person name="Spatafora J.W."/>
            <person name="Lail K."/>
            <person name="Amirebrahimi M."/>
            <person name="Lipzen A."/>
            <person name="Pangilinan J."/>
            <person name="Andreopoulos W."/>
            <person name="Hayes R.D."/>
            <person name="Ng V."/>
            <person name="Grigoriev I.V."/>
            <person name="Jackson S.A."/>
            <person name="Sutton T.D.S."/>
            <person name="Dobson A.D.W."/>
            <person name="Rama T."/>
        </authorList>
    </citation>
    <scope>NUCLEOTIDE SEQUENCE</scope>
    <source>
        <strain evidence="12">TRa018bII</strain>
    </source>
</reference>
<organism evidence="12 13">
    <name type="scientific">Amylocarpus encephaloides</name>
    <dbReference type="NCBI Taxonomy" id="45428"/>
    <lineage>
        <taxon>Eukaryota</taxon>
        <taxon>Fungi</taxon>
        <taxon>Dikarya</taxon>
        <taxon>Ascomycota</taxon>
        <taxon>Pezizomycotina</taxon>
        <taxon>Leotiomycetes</taxon>
        <taxon>Helotiales</taxon>
        <taxon>Helotiales incertae sedis</taxon>
        <taxon>Amylocarpus</taxon>
    </lineage>
</organism>
<dbReference type="SMART" id="SM00679">
    <property type="entry name" value="CTNS"/>
    <property type="match status" value="2"/>
</dbReference>
<comment type="catalytic activity">
    <reaction evidence="10">
        <text>L-cystine(out) + H(+)(out) = L-cystine(in) + H(+)(in)</text>
        <dbReference type="Rhea" id="RHEA:66172"/>
        <dbReference type="ChEBI" id="CHEBI:15378"/>
        <dbReference type="ChEBI" id="CHEBI:35491"/>
    </reaction>
    <physiologicalReaction direction="left-to-right" evidence="10">
        <dbReference type="Rhea" id="RHEA:66173"/>
    </physiologicalReaction>
</comment>
<feature type="transmembrane region" description="Helical" evidence="11">
    <location>
        <begin position="165"/>
        <end position="184"/>
    </location>
</feature>
<keyword evidence="3" id="KW-0813">Transport</keyword>
<proteinExistence type="inferred from homology"/>
<evidence type="ECO:0000256" key="5">
    <source>
        <dbReference type="ARBA" id="ARBA00022737"/>
    </source>
</evidence>
<comment type="similarity">
    <text evidence="2">Belongs to the cystinosin family.</text>
</comment>
<evidence type="ECO:0000256" key="4">
    <source>
        <dbReference type="ARBA" id="ARBA00022692"/>
    </source>
</evidence>
<comment type="subcellular location">
    <subcellularLocation>
        <location evidence="1">Lysosome membrane</location>
        <topology evidence="1">Multi-pass membrane protein</topology>
    </subcellularLocation>
</comment>
<dbReference type="GO" id="GO:0005774">
    <property type="term" value="C:vacuolar membrane"/>
    <property type="evidence" value="ECO:0007669"/>
    <property type="project" value="TreeGrafter"/>
</dbReference>
<evidence type="ECO:0000256" key="11">
    <source>
        <dbReference type="SAM" id="Phobius"/>
    </source>
</evidence>
<keyword evidence="13" id="KW-1185">Reference proteome</keyword>
<keyword evidence="5" id="KW-0677">Repeat</keyword>
<dbReference type="InterPro" id="IPR005282">
    <property type="entry name" value="LC_transporter"/>
</dbReference>
<keyword evidence="9" id="KW-0458">Lysosome</keyword>
<evidence type="ECO:0000256" key="3">
    <source>
        <dbReference type="ARBA" id="ARBA00022448"/>
    </source>
</evidence>
<dbReference type="FunFam" id="1.20.1280.290:FF:000016">
    <property type="entry name" value="Cystinosin homolog"/>
    <property type="match status" value="1"/>
</dbReference>
<keyword evidence="6" id="KW-0769">Symport</keyword>
<comment type="caution">
    <text evidence="12">The sequence shown here is derived from an EMBL/GenBank/DDBJ whole genome shotgun (WGS) entry which is preliminary data.</text>
</comment>
<feature type="transmembrane region" description="Helical" evidence="11">
    <location>
        <begin position="15"/>
        <end position="32"/>
    </location>
</feature>
<protein>
    <submittedName>
        <fullName evidence="12">Lysosomal L-cystine transporter-like protein</fullName>
    </submittedName>
</protein>
<evidence type="ECO:0000256" key="6">
    <source>
        <dbReference type="ARBA" id="ARBA00022847"/>
    </source>
</evidence>
<dbReference type="PANTHER" id="PTHR13131:SF5">
    <property type="entry name" value="CYSTINOSIN"/>
    <property type="match status" value="1"/>
</dbReference>
<accession>A0A9P7Y7P2</accession>
<dbReference type="EMBL" id="MU251882">
    <property type="protein sequence ID" value="KAG9228664.1"/>
    <property type="molecule type" value="Genomic_DNA"/>
</dbReference>
<evidence type="ECO:0000256" key="8">
    <source>
        <dbReference type="ARBA" id="ARBA00023136"/>
    </source>
</evidence>
<evidence type="ECO:0000313" key="13">
    <source>
        <dbReference type="Proteomes" id="UP000824998"/>
    </source>
</evidence>
<evidence type="ECO:0000256" key="10">
    <source>
        <dbReference type="ARBA" id="ARBA00048473"/>
    </source>
</evidence>
<dbReference type="Gene3D" id="1.20.1280.290">
    <property type="match status" value="1"/>
</dbReference>
<dbReference type="Pfam" id="PF04193">
    <property type="entry name" value="PQ-loop"/>
    <property type="match status" value="2"/>
</dbReference>
<dbReference type="PANTHER" id="PTHR13131">
    <property type="entry name" value="CYSTINOSIN"/>
    <property type="match status" value="1"/>
</dbReference>
<keyword evidence="7 11" id="KW-1133">Transmembrane helix</keyword>
<keyword evidence="8 11" id="KW-0472">Membrane</keyword>
<sequence length="286" mass="32059">MADSSDDSSGPLESVSFLFGWVYFLCWSLSFYPQPILNLRRGSTTGTTIDFPAINVLGFIAYFLSNASFLYSPRIREEYALRHHGLTPTVQFNDLAFAGHAVIVSAITLSQFWPSLWGFEKRARRDPGVRVSKGILGIIIGSLVGVAAVTGIVSARKDEDPKTAWAWIDAIYALSYVKLVITLVKYMPQVSTNYRNRSTEGWSILQILLDFAGGVFSILQLIIDSYLQGKWDGLTGNPVKLALGNVSIFFDIIFMIQHYCLYNDTHGKAGEDDTFQDEERRDERIE</sequence>